<accession>A0A941CRA6</accession>
<keyword evidence="1" id="KW-0732">Signal</keyword>
<feature type="signal peptide" evidence="1">
    <location>
        <begin position="1"/>
        <end position="20"/>
    </location>
</feature>
<gene>
    <name evidence="2" type="ORF">KCG48_07490</name>
</gene>
<dbReference type="RefSeq" id="WP_211801007.1">
    <property type="nucleotide sequence ID" value="NZ_JAGSCS010000008.1"/>
</dbReference>
<sequence>MKKKIYSLMAILLIFLGITACNKVNVQEEVADKFLRAYYSQYEHKDLLAKIYKSELSEAVIAEYYQEIFPNLVPVEAQSQLFRNRALPPFQFLETNIVKATVSSIQFEKAKNELEGTLKFQVKVVFEDVQGIKTGKEATGLIRVLKGNQEYQVIGFEITSS</sequence>
<evidence type="ECO:0000256" key="1">
    <source>
        <dbReference type="SAM" id="SignalP"/>
    </source>
</evidence>
<feature type="chain" id="PRO_5039327493" description="NTF2-like N-terminal transpeptidase domain-containing protein" evidence="1">
    <location>
        <begin position="21"/>
        <end position="161"/>
    </location>
</feature>
<comment type="caution">
    <text evidence="2">The sequence shown here is derived from an EMBL/GenBank/DDBJ whole genome shotgun (WGS) entry which is preliminary data.</text>
</comment>
<protein>
    <recommendedName>
        <fullName evidence="4">NTF2-like N-terminal transpeptidase domain-containing protein</fullName>
    </recommendedName>
</protein>
<evidence type="ECO:0000313" key="3">
    <source>
        <dbReference type="Proteomes" id="UP000675379"/>
    </source>
</evidence>
<name>A0A941CRA6_9CLOT</name>
<reference evidence="2" key="1">
    <citation type="submission" date="2021-04" db="EMBL/GenBank/DDBJ databases">
        <title>Proteiniclasticum sedimins sp. nov., an obligate anaerobic bacterium isolated from anaerobic sludge.</title>
        <authorList>
            <person name="Liu J."/>
        </authorList>
    </citation>
    <scope>NUCLEOTIDE SEQUENCE</scope>
    <source>
        <strain evidence="2">BAD-10</strain>
    </source>
</reference>
<proteinExistence type="predicted"/>
<evidence type="ECO:0008006" key="4">
    <source>
        <dbReference type="Google" id="ProtNLM"/>
    </source>
</evidence>
<evidence type="ECO:0000313" key="2">
    <source>
        <dbReference type="EMBL" id="MBR0576184.1"/>
    </source>
</evidence>
<dbReference type="Proteomes" id="UP000675379">
    <property type="component" value="Unassembled WGS sequence"/>
</dbReference>
<dbReference type="EMBL" id="JAGSCS010000008">
    <property type="protein sequence ID" value="MBR0576184.1"/>
    <property type="molecule type" value="Genomic_DNA"/>
</dbReference>
<organism evidence="2 3">
    <name type="scientific">Proteiniclasticum sediminis</name>
    <dbReference type="NCBI Taxonomy" id="2804028"/>
    <lineage>
        <taxon>Bacteria</taxon>
        <taxon>Bacillati</taxon>
        <taxon>Bacillota</taxon>
        <taxon>Clostridia</taxon>
        <taxon>Eubacteriales</taxon>
        <taxon>Clostridiaceae</taxon>
        <taxon>Proteiniclasticum</taxon>
    </lineage>
</organism>
<dbReference type="AlphaFoldDB" id="A0A941CRA6"/>
<keyword evidence="3" id="KW-1185">Reference proteome</keyword>
<dbReference type="PROSITE" id="PS51257">
    <property type="entry name" value="PROKAR_LIPOPROTEIN"/>
    <property type="match status" value="1"/>
</dbReference>